<reference evidence="3 4" key="1">
    <citation type="journal article" date="2020" name="Nat. Food">
        <title>A phased Vanilla planifolia genome enables genetic improvement of flavour and production.</title>
        <authorList>
            <person name="Hasing T."/>
            <person name="Tang H."/>
            <person name="Brym M."/>
            <person name="Khazi F."/>
            <person name="Huang T."/>
            <person name="Chambers A.H."/>
        </authorList>
    </citation>
    <scope>NUCLEOTIDE SEQUENCE [LARGE SCALE GENOMIC DNA]</scope>
    <source>
        <tissue evidence="1">Leaf</tissue>
    </source>
</reference>
<gene>
    <name evidence="2" type="ORF">HPP92_015753</name>
    <name evidence="1" type="ORF">HPP92_016364</name>
</gene>
<dbReference type="Proteomes" id="UP000636800">
    <property type="component" value="Unassembled WGS sequence"/>
</dbReference>
<dbReference type="AlphaFoldDB" id="A0A835QHE9"/>
<accession>A0A835QHE9</accession>
<evidence type="ECO:0000313" key="1">
    <source>
        <dbReference type="EMBL" id="KAG0469664.1"/>
    </source>
</evidence>
<sequence>MADISKKLLAIVYQVFLYSSQQKKPQTHNKLPGQYVETRPERKITQMKLKPNK</sequence>
<evidence type="ECO:0000313" key="2">
    <source>
        <dbReference type="EMBL" id="KAG0471207.1"/>
    </source>
</evidence>
<evidence type="ECO:0000313" key="3">
    <source>
        <dbReference type="Proteomes" id="UP000636800"/>
    </source>
</evidence>
<keyword evidence="3" id="KW-1185">Reference proteome</keyword>
<comment type="caution">
    <text evidence="1">The sequence shown here is derived from an EMBL/GenBank/DDBJ whole genome shotgun (WGS) entry which is preliminary data.</text>
</comment>
<proteinExistence type="predicted"/>
<name>A0A835QHE9_VANPL</name>
<organism evidence="1 3">
    <name type="scientific">Vanilla planifolia</name>
    <name type="common">Vanilla</name>
    <dbReference type="NCBI Taxonomy" id="51239"/>
    <lineage>
        <taxon>Eukaryota</taxon>
        <taxon>Viridiplantae</taxon>
        <taxon>Streptophyta</taxon>
        <taxon>Embryophyta</taxon>
        <taxon>Tracheophyta</taxon>
        <taxon>Spermatophyta</taxon>
        <taxon>Magnoliopsida</taxon>
        <taxon>Liliopsida</taxon>
        <taxon>Asparagales</taxon>
        <taxon>Orchidaceae</taxon>
        <taxon>Vanilloideae</taxon>
        <taxon>Vanilleae</taxon>
        <taxon>Vanilla</taxon>
    </lineage>
</organism>
<evidence type="ECO:0000313" key="4">
    <source>
        <dbReference type="Proteomes" id="UP000639772"/>
    </source>
</evidence>
<dbReference type="EMBL" id="JADCNM010000008">
    <property type="protein sequence ID" value="KAG0471207.1"/>
    <property type="molecule type" value="Genomic_DNA"/>
</dbReference>
<protein>
    <submittedName>
        <fullName evidence="1">Uncharacterized protein</fullName>
    </submittedName>
</protein>
<dbReference type="EMBL" id="JADCNL010000008">
    <property type="protein sequence ID" value="KAG0469664.1"/>
    <property type="molecule type" value="Genomic_DNA"/>
</dbReference>
<dbReference type="Proteomes" id="UP000639772">
    <property type="component" value="Unassembled WGS sequence"/>
</dbReference>